<evidence type="ECO:0000313" key="4">
    <source>
        <dbReference type="Proteomes" id="UP001288387"/>
    </source>
</evidence>
<dbReference type="Pfam" id="PF26079">
    <property type="entry name" value="Baseplate_J_C"/>
    <property type="match status" value="1"/>
</dbReference>
<dbReference type="EMBL" id="JAXRVB010000007">
    <property type="protein sequence ID" value="MDZ5764626.1"/>
    <property type="molecule type" value="Genomic_DNA"/>
</dbReference>
<evidence type="ECO:0000259" key="2">
    <source>
        <dbReference type="Pfam" id="PF26079"/>
    </source>
</evidence>
<dbReference type="InterPro" id="IPR052726">
    <property type="entry name" value="Phage_Baseplate_Hub"/>
</dbReference>
<gene>
    <name evidence="3" type="ORF">U4I38_09075</name>
</gene>
<dbReference type="RefSeq" id="WP_322540472.1">
    <property type="nucleotide sequence ID" value="NZ_JAXAZA010000009.1"/>
</dbReference>
<dbReference type="PANTHER" id="PTHR35862">
    <property type="entry name" value="FELS-2 PROPHAGE PROTEIN"/>
    <property type="match status" value="1"/>
</dbReference>
<dbReference type="Proteomes" id="UP001288387">
    <property type="component" value="Unassembled WGS sequence"/>
</dbReference>
<dbReference type="PANTHER" id="PTHR35862:SF1">
    <property type="entry name" value="FELS-2 PROPHAGE PROTEIN"/>
    <property type="match status" value="1"/>
</dbReference>
<dbReference type="PIRSF" id="PIRSF020481">
    <property type="entry name" value="BAP"/>
    <property type="match status" value="1"/>
</dbReference>
<proteinExistence type="predicted"/>
<protein>
    <submittedName>
        <fullName evidence="3">Baseplate J/gp47 family protein</fullName>
    </submittedName>
</protein>
<comment type="caution">
    <text evidence="3">The sequence shown here is derived from an EMBL/GenBank/DDBJ whole genome shotgun (WGS) entry which is preliminary data.</text>
</comment>
<feature type="domain" description="Baseplate J-like central" evidence="1">
    <location>
        <begin position="131"/>
        <end position="202"/>
    </location>
</feature>
<evidence type="ECO:0000259" key="1">
    <source>
        <dbReference type="Pfam" id="PF26078"/>
    </source>
</evidence>
<name>A0AAJ2WJE6_STEMA</name>
<sequence>MSTFTAVDLSRLPLPAVFEPLQFEQLLARRVAEFKRYMPDYDALVESDPVYKVLQASAYRELMLREQFNQRARGLFLAYAMGADLDNLAAPFGVTRKQLAPADPEAGTPAVFETDTEFRRRIQLAPEGLSVAGPEGAYIFHTLSADTAVLDASATSPAPGEVVVTVLGRDGDGTPSAALLAKVNDLLQSGEVRPLTDLVTVAPAQIVSYTVDADLTTFDGPDAAVVIAEARRRLAAYMSEAHRLGRDIAVSAIYAQLHTEGVQRVRLRSPTADLSISRTQAAYCASVTVNHVGTDE</sequence>
<accession>A0AAJ2WJE6</accession>
<dbReference type="Pfam" id="PF26078">
    <property type="entry name" value="Baseplate_J_M"/>
    <property type="match status" value="1"/>
</dbReference>
<feature type="domain" description="Baseplate J-like C-terminal" evidence="2">
    <location>
        <begin position="209"/>
        <end position="290"/>
    </location>
</feature>
<reference evidence="3" key="1">
    <citation type="submission" date="2023-12" db="EMBL/GenBank/DDBJ databases">
        <title>'Antibacterial potential of Stenotrophomonas maltophilia cystic fibrosis isolates' (manuscript under preparation).</title>
        <authorList>
            <person name="Crisan C.V."/>
            <person name="Pettis M."/>
            <person name="Goldberg J.B."/>
        </authorList>
    </citation>
    <scope>NUCLEOTIDE SEQUENCE</scope>
    <source>
        <strain evidence="3">CCV129</strain>
    </source>
</reference>
<dbReference type="InterPro" id="IPR058531">
    <property type="entry name" value="Baseplate_J_M"/>
</dbReference>
<dbReference type="AlphaFoldDB" id="A0AAJ2WJE6"/>
<dbReference type="InterPro" id="IPR014507">
    <property type="entry name" value="Baseplate_assembly_J_pred"/>
</dbReference>
<dbReference type="InterPro" id="IPR058530">
    <property type="entry name" value="Baseplate_J-like_C"/>
</dbReference>
<evidence type="ECO:0000313" key="3">
    <source>
        <dbReference type="EMBL" id="MDZ5764626.1"/>
    </source>
</evidence>
<organism evidence="3 4">
    <name type="scientific">Stenotrophomonas maltophilia</name>
    <name type="common">Pseudomonas maltophilia</name>
    <name type="synonym">Xanthomonas maltophilia</name>
    <dbReference type="NCBI Taxonomy" id="40324"/>
    <lineage>
        <taxon>Bacteria</taxon>
        <taxon>Pseudomonadati</taxon>
        <taxon>Pseudomonadota</taxon>
        <taxon>Gammaproteobacteria</taxon>
        <taxon>Lysobacterales</taxon>
        <taxon>Lysobacteraceae</taxon>
        <taxon>Stenotrophomonas</taxon>
        <taxon>Stenotrophomonas maltophilia group</taxon>
    </lineage>
</organism>